<name>A0A7J9CM89_GOSGO</name>
<keyword evidence="2" id="KW-1185">Reference proteome</keyword>
<dbReference type="AlphaFoldDB" id="A0A7J9CM89"/>
<dbReference type="PANTHER" id="PTHR48200">
    <property type="entry name" value="PROTEIN, PUTATIVE-RELATED"/>
    <property type="match status" value="1"/>
</dbReference>
<sequence length="192" mass="21872">MSPHKFKDYSKVKFDIDVRVANATVDAIGKANYDRHLSLLAFVVYGLIIEKGVNLAPVVLAETIISFNIIRRKGDGHFLGCAQLLFVWMKSHFRCLCKFFCQVFVPSTRPIKEFLESKWPPNQSIEEWGGSFSSGPRTLEEIGRDTNQVRSNLKLAIRNLFQPFPLKNLYLVAPKKKENLCVSAIQRKEKGP</sequence>
<reference evidence="1 2" key="1">
    <citation type="journal article" date="2019" name="Genome Biol. Evol.">
        <title>Insights into the evolution of the New World diploid cottons (Gossypium, subgenus Houzingenia) based on genome sequencing.</title>
        <authorList>
            <person name="Grover C.E."/>
            <person name="Arick M.A. 2nd"/>
            <person name="Thrash A."/>
            <person name="Conover J.L."/>
            <person name="Sanders W.S."/>
            <person name="Peterson D.G."/>
            <person name="Frelichowski J.E."/>
            <person name="Scheffler J.A."/>
            <person name="Scheffler B.E."/>
            <person name="Wendel J.F."/>
        </authorList>
    </citation>
    <scope>NUCLEOTIDE SEQUENCE [LARGE SCALE GENOMIC DNA]</scope>
    <source>
        <strain evidence="1">5</strain>
        <tissue evidence="1">Leaf</tissue>
    </source>
</reference>
<comment type="caution">
    <text evidence="1">The sequence shown here is derived from an EMBL/GenBank/DDBJ whole genome shotgun (WGS) entry which is preliminary data.</text>
</comment>
<evidence type="ECO:0000313" key="2">
    <source>
        <dbReference type="Proteomes" id="UP000593579"/>
    </source>
</evidence>
<evidence type="ECO:0000313" key="1">
    <source>
        <dbReference type="EMBL" id="MBA0749571.1"/>
    </source>
</evidence>
<gene>
    <name evidence="1" type="ORF">Gogos_003482</name>
</gene>
<organism evidence="1 2">
    <name type="scientific">Gossypium gossypioides</name>
    <name type="common">Mexican cotton</name>
    <name type="synonym">Selera gossypioides</name>
    <dbReference type="NCBI Taxonomy" id="34282"/>
    <lineage>
        <taxon>Eukaryota</taxon>
        <taxon>Viridiplantae</taxon>
        <taxon>Streptophyta</taxon>
        <taxon>Embryophyta</taxon>
        <taxon>Tracheophyta</taxon>
        <taxon>Spermatophyta</taxon>
        <taxon>Magnoliopsida</taxon>
        <taxon>eudicotyledons</taxon>
        <taxon>Gunneridae</taxon>
        <taxon>Pentapetalae</taxon>
        <taxon>rosids</taxon>
        <taxon>malvids</taxon>
        <taxon>Malvales</taxon>
        <taxon>Malvaceae</taxon>
        <taxon>Malvoideae</taxon>
        <taxon>Gossypium</taxon>
    </lineage>
</organism>
<feature type="non-terminal residue" evidence="1">
    <location>
        <position position="192"/>
    </location>
</feature>
<protein>
    <submittedName>
        <fullName evidence="1">Uncharacterized protein</fullName>
    </submittedName>
</protein>
<dbReference type="EMBL" id="JABEZY010000011">
    <property type="protein sequence ID" value="MBA0749571.1"/>
    <property type="molecule type" value="Genomic_DNA"/>
</dbReference>
<dbReference type="PANTHER" id="PTHR48200:SF1">
    <property type="entry name" value="AMINOTRANSFERASE-LIKE PLANT MOBILE DOMAIN-CONTAINING PROTEIN"/>
    <property type="match status" value="1"/>
</dbReference>
<dbReference type="Proteomes" id="UP000593579">
    <property type="component" value="Unassembled WGS sequence"/>
</dbReference>
<accession>A0A7J9CM89</accession>
<proteinExistence type="predicted"/>